<keyword evidence="6 10" id="KW-0812">Transmembrane</keyword>
<evidence type="ECO:0000256" key="1">
    <source>
        <dbReference type="ARBA" id="ARBA00004571"/>
    </source>
</evidence>
<dbReference type="InterPro" id="IPR025949">
    <property type="entry name" value="PapC-like_C"/>
</dbReference>
<dbReference type="GO" id="GO:0009279">
    <property type="term" value="C:cell outer membrane"/>
    <property type="evidence" value="ECO:0007669"/>
    <property type="project" value="UniProtKB-SubCell"/>
</dbReference>
<gene>
    <name evidence="13" type="primary">fimD_6</name>
    <name evidence="13" type="ORF">NCTC13465_03946</name>
</gene>
<feature type="domain" description="PapC N-terminal" evidence="12">
    <location>
        <begin position="55"/>
        <end position="199"/>
    </location>
</feature>
<dbReference type="InterPro" id="IPR042186">
    <property type="entry name" value="FimD_plug_dom"/>
</dbReference>
<dbReference type="GO" id="GO:0009297">
    <property type="term" value="P:pilus assembly"/>
    <property type="evidence" value="ECO:0007669"/>
    <property type="project" value="InterPro"/>
</dbReference>
<dbReference type="Pfam" id="PF13953">
    <property type="entry name" value="PapC_C"/>
    <property type="match status" value="1"/>
</dbReference>
<dbReference type="AlphaFoldDB" id="A0A2X3FDZ0"/>
<dbReference type="InterPro" id="IPR043142">
    <property type="entry name" value="PapC-like_C_sf"/>
</dbReference>
<dbReference type="Proteomes" id="UP000251721">
    <property type="component" value="Unassembled WGS sequence"/>
</dbReference>
<evidence type="ECO:0000256" key="10">
    <source>
        <dbReference type="RuleBase" id="RU003884"/>
    </source>
</evidence>
<name>A0A2X3FDZ0_KLEPN</name>
<evidence type="ECO:0000256" key="8">
    <source>
        <dbReference type="ARBA" id="ARBA00023136"/>
    </source>
</evidence>
<evidence type="ECO:0000256" key="2">
    <source>
        <dbReference type="ARBA" id="ARBA00008064"/>
    </source>
</evidence>
<reference evidence="13 14" key="1">
    <citation type="submission" date="2018-06" db="EMBL/GenBank/DDBJ databases">
        <authorList>
            <consortium name="Pathogen Informatics"/>
            <person name="Doyle S."/>
        </authorList>
    </citation>
    <scope>NUCLEOTIDE SEQUENCE [LARGE SCALE GENOMIC DNA]</scope>
    <source>
        <strain evidence="13 14">NCTC13465</strain>
    </source>
</reference>
<keyword evidence="7" id="KW-0732">Signal</keyword>
<dbReference type="NCBIfam" id="NF011740">
    <property type="entry name" value="PRK15193.1"/>
    <property type="match status" value="1"/>
</dbReference>
<dbReference type="PROSITE" id="PS01151">
    <property type="entry name" value="FIMBRIAL_USHER"/>
    <property type="match status" value="1"/>
</dbReference>
<dbReference type="Gene3D" id="2.60.40.2610">
    <property type="entry name" value="Outer membrane usher protein FimD, plug domain"/>
    <property type="match status" value="1"/>
</dbReference>
<keyword evidence="4" id="KW-1134">Transmembrane beta strand</keyword>
<evidence type="ECO:0000259" key="12">
    <source>
        <dbReference type="Pfam" id="PF13954"/>
    </source>
</evidence>
<dbReference type="Gene3D" id="3.10.20.410">
    <property type="match status" value="1"/>
</dbReference>
<evidence type="ECO:0000256" key="5">
    <source>
        <dbReference type="ARBA" id="ARBA00022558"/>
    </source>
</evidence>
<dbReference type="FunFam" id="2.60.40.2070:FF:000001">
    <property type="entry name" value="Fimbrial outer membrane usher protein"/>
    <property type="match status" value="1"/>
</dbReference>
<evidence type="ECO:0000256" key="7">
    <source>
        <dbReference type="ARBA" id="ARBA00022729"/>
    </source>
</evidence>
<comment type="similarity">
    <text evidence="2 10">Belongs to the fimbrial export usher family.</text>
</comment>
<dbReference type="InterPro" id="IPR037224">
    <property type="entry name" value="PapC_N_sf"/>
</dbReference>
<dbReference type="GO" id="GO:0015473">
    <property type="term" value="F:fimbrial usher porin activity"/>
    <property type="evidence" value="ECO:0007669"/>
    <property type="project" value="InterPro"/>
</dbReference>
<dbReference type="FunFam" id="2.60.40.3110:FF:000001">
    <property type="entry name" value="Putative fimbrial outer membrane usher"/>
    <property type="match status" value="1"/>
</dbReference>
<evidence type="ECO:0000259" key="11">
    <source>
        <dbReference type="Pfam" id="PF13953"/>
    </source>
</evidence>
<evidence type="ECO:0000313" key="14">
    <source>
        <dbReference type="Proteomes" id="UP000251721"/>
    </source>
</evidence>
<dbReference type="Pfam" id="PF13954">
    <property type="entry name" value="PapC_N"/>
    <property type="match status" value="1"/>
</dbReference>
<dbReference type="NCBIfam" id="NF011745">
    <property type="entry name" value="PRK15198.1"/>
    <property type="match status" value="1"/>
</dbReference>
<evidence type="ECO:0000313" key="13">
    <source>
        <dbReference type="EMBL" id="SQC45394.1"/>
    </source>
</evidence>
<proteinExistence type="inferred from homology"/>
<dbReference type="PANTHER" id="PTHR30451:SF21">
    <property type="entry name" value="FIMBRIAL USHER DOMAIN-CONTAINING PROTEIN YDET-RELATED"/>
    <property type="match status" value="1"/>
</dbReference>
<evidence type="ECO:0000256" key="6">
    <source>
        <dbReference type="ARBA" id="ARBA00022692"/>
    </source>
</evidence>
<evidence type="ECO:0000256" key="3">
    <source>
        <dbReference type="ARBA" id="ARBA00022448"/>
    </source>
</evidence>
<dbReference type="Gene3D" id="2.60.40.3110">
    <property type="match status" value="1"/>
</dbReference>
<evidence type="ECO:0000256" key="9">
    <source>
        <dbReference type="ARBA" id="ARBA00023237"/>
    </source>
</evidence>
<dbReference type="SUPFAM" id="SSF141729">
    <property type="entry name" value="FimD N-terminal domain-like"/>
    <property type="match status" value="1"/>
</dbReference>
<evidence type="ECO:0000256" key="4">
    <source>
        <dbReference type="ARBA" id="ARBA00022452"/>
    </source>
</evidence>
<dbReference type="Gene3D" id="2.60.40.2070">
    <property type="match status" value="1"/>
</dbReference>
<keyword evidence="5 10" id="KW-1029">Fimbrium biogenesis</keyword>
<keyword evidence="9 10" id="KW-0998">Cell outer membrane</keyword>
<dbReference type="PANTHER" id="PTHR30451">
    <property type="entry name" value="OUTER MEMBRANE USHER PROTEIN"/>
    <property type="match status" value="1"/>
</dbReference>
<accession>A0A2X3FDZ0</accession>
<comment type="subcellular location">
    <subcellularLocation>
        <location evidence="1 10">Cell outer membrane</location>
        <topology evidence="1 10">Multi-pass membrane protein</topology>
    </subcellularLocation>
</comment>
<organism evidence="13 14">
    <name type="scientific">Klebsiella pneumoniae</name>
    <dbReference type="NCBI Taxonomy" id="573"/>
    <lineage>
        <taxon>Bacteria</taxon>
        <taxon>Pseudomonadati</taxon>
        <taxon>Pseudomonadota</taxon>
        <taxon>Gammaproteobacteria</taxon>
        <taxon>Enterobacterales</taxon>
        <taxon>Enterobacteriaceae</taxon>
        <taxon>Klebsiella/Raoultella group</taxon>
        <taxon>Klebsiella</taxon>
        <taxon>Klebsiella pneumoniae complex</taxon>
    </lineage>
</organism>
<protein>
    <submittedName>
        <fullName evidence="13">Outer membrane protein for export and assembly of type 1 fimbriae</fullName>
    </submittedName>
</protein>
<sequence length="885" mass="96317">MTRSNDSRATSDRRDNVTSEYGLDHLGCRTARRLVSPALALWLCSQPFAARADLYFNPRFLADDPAAVADLSGFEKGQEVPPGTYRVDIYLNNGFMTTRDVTFQADAQGHGLSPCLTRGQLASMGVDTGRVPGMATLDSTACVPLTTLISEATTRFDVGQQRLYLTVPQAFMGNHARGYIPPELWDNGITAGLINYNFTGNNAHNTTGGSSRYAYLNLQSGLNIGAWRLRDNSTWSYSSGGSTSSNENRWQHVNSWLERDITPLRSRLTLGDSYTNGDVFDGINFRGAQLASDDNMLPDSQKGFAPVIHGIARGTAQVSIRQNGYEIYQSTVPPGPFTIDDLYAAGNGGDLQVTIKEADGSRQVFSVPWSTVPVLQREGHTRFALTAGEYRSGNSQQETPDFFQGTAMHGLPAGWTLYGGTQLADRYRAFNLGVGKNMGYFGALSLDITQANATLADDSEHQGQSVRFLYNKSLDETGTNLQLVGYRYSTRGYYNFADTTYRRMSGYSVETQDGVIQVKPKFTDYYNLAYSKRGKVQLSVTQQLGRTATLYLSGSHQTYWGTDDADEQLQAGLNAAVDDINWSLSYSLTKNAWQQGRDQMLAININIPFSHWLRSDSRSVWRHASASYSLSHDLNGRMTNLAGLYGTLLEDNNLSYSVQTGYAGGGNGDNGSTGYTALNYRGGYGNANVGYSRSDGFKQLYYGVSGGVLAHANGITLSQPLNDTVVLVKAPGAGGVKVENQTGVRTDWRGYAVLPYATEYRENRIALDTNTLADNVDLDDAVVSVVPTHGAIVRANFNAQVGMKILMTLTHRGKPVPFGALATGDSNQSGSIVADNGQVYLSGMPLAGKVRVKWGDGPDAQCVADYRLPPESQQQALSQLSVACR</sequence>
<dbReference type="EMBL" id="UAWQ01000018">
    <property type="protein sequence ID" value="SQC45394.1"/>
    <property type="molecule type" value="Genomic_DNA"/>
</dbReference>
<keyword evidence="3 10" id="KW-0813">Transport</keyword>
<dbReference type="Pfam" id="PF00577">
    <property type="entry name" value="Usher"/>
    <property type="match status" value="1"/>
</dbReference>
<dbReference type="InterPro" id="IPR025885">
    <property type="entry name" value="PapC_N"/>
</dbReference>
<dbReference type="FunFam" id="2.60.40.2610:FF:000001">
    <property type="entry name" value="Outer membrane fimbrial usher protein"/>
    <property type="match status" value="1"/>
</dbReference>
<keyword evidence="8 10" id="KW-0472">Membrane</keyword>
<feature type="domain" description="PapC-like C-terminal" evidence="11">
    <location>
        <begin position="806"/>
        <end position="870"/>
    </location>
</feature>
<dbReference type="InterPro" id="IPR018030">
    <property type="entry name" value="Fimbrial_membr_usher_CS"/>
</dbReference>
<dbReference type="InterPro" id="IPR000015">
    <property type="entry name" value="Fimb_usher"/>
</dbReference>